<feature type="transmembrane region" description="Helical" evidence="1">
    <location>
        <begin position="112"/>
        <end position="132"/>
    </location>
</feature>
<dbReference type="Proteomes" id="UP000092573">
    <property type="component" value="Chromosome"/>
</dbReference>
<feature type="transmembrane region" description="Helical" evidence="1">
    <location>
        <begin position="34"/>
        <end position="54"/>
    </location>
</feature>
<organism evidence="2 3">
    <name type="scientific">Paenibacillus yonginensis</name>
    <dbReference type="NCBI Taxonomy" id="1462996"/>
    <lineage>
        <taxon>Bacteria</taxon>
        <taxon>Bacillati</taxon>
        <taxon>Bacillota</taxon>
        <taxon>Bacilli</taxon>
        <taxon>Bacillales</taxon>
        <taxon>Paenibacillaceae</taxon>
        <taxon>Paenibacillus</taxon>
    </lineage>
</organism>
<evidence type="ECO:0000256" key="1">
    <source>
        <dbReference type="SAM" id="Phobius"/>
    </source>
</evidence>
<feature type="transmembrane region" description="Helical" evidence="1">
    <location>
        <begin position="66"/>
        <end position="82"/>
    </location>
</feature>
<proteinExistence type="predicted"/>
<feature type="transmembrane region" description="Helical" evidence="1">
    <location>
        <begin position="88"/>
        <end position="105"/>
    </location>
</feature>
<dbReference type="AlphaFoldDB" id="A0A1B1MYS8"/>
<protein>
    <recommendedName>
        <fullName evidence="4">YwiC-like protein</fullName>
    </recommendedName>
</protein>
<keyword evidence="1" id="KW-0812">Transmembrane</keyword>
<dbReference type="STRING" id="1462996.AWM70_06895"/>
<dbReference type="EMBL" id="CP014167">
    <property type="protein sequence ID" value="ANS74342.1"/>
    <property type="molecule type" value="Genomic_DNA"/>
</dbReference>
<gene>
    <name evidence="2" type="ORF">AWM70_06895</name>
</gene>
<feature type="transmembrane region" description="Helical" evidence="1">
    <location>
        <begin position="144"/>
        <end position="162"/>
    </location>
</feature>
<accession>A0A1B1MYS8</accession>
<keyword evidence="1" id="KW-0472">Membrane</keyword>
<feature type="transmembrane region" description="Helical" evidence="1">
    <location>
        <begin position="183"/>
        <end position="208"/>
    </location>
</feature>
<dbReference type="OrthoDB" id="2380563at2"/>
<keyword evidence="3" id="KW-1185">Reference proteome</keyword>
<sequence length="240" mass="26975">MSVARYIPKQHGAWAMLVLPFLAGAVSEGKMIHIPLFLCWLFIYLFSFPVLQWIKTGNKARYRGPALLYGVILLPLTAILIAFDPMLIGYGVLLLVFFIPNIYYAKTKNERALLNDFTAVLVFCSFIFPVVYVGKGGSRSYGEAAELFALLSAYFIGTVLYVKTVIREKNNPRFYYASITYHLLNIGIAAAVNLYMIFPAMILLLRAAWFPTLSLKVKQIGMAEFGFAALIYGSILFVYV</sequence>
<dbReference type="KEGG" id="pyg:AWM70_06895"/>
<evidence type="ECO:0000313" key="2">
    <source>
        <dbReference type="EMBL" id="ANS74342.1"/>
    </source>
</evidence>
<keyword evidence="1" id="KW-1133">Transmembrane helix</keyword>
<evidence type="ECO:0008006" key="4">
    <source>
        <dbReference type="Google" id="ProtNLM"/>
    </source>
</evidence>
<reference evidence="2 3" key="1">
    <citation type="submission" date="2016-01" db="EMBL/GenBank/DDBJ databases">
        <title>Complete Genome Sequence of Paenibacillus yonginensis DCY84, a novel Plant Growth-Promoting Bacteria with Elicitation of Induced Systemic Resistance.</title>
        <authorList>
            <person name="Kim Y.J."/>
            <person name="Yang D.C."/>
            <person name="Sukweenadhi J."/>
        </authorList>
    </citation>
    <scope>NUCLEOTIDE SEQUENCE [LARGE SCALE GENOMIC DNA]</scope>
    <source>
        <strain evidence="2 3">DCY84</strain>
    </source>
</reference>
<dbReference type="Pfam" id="PF14256">
    <property type="entry name" value="YwiC"/>
    <property type="match status" value="1"/>
</dbReference>
<evidence type="ECO:0000313" key="3">
    <source>
        <dbReference type="Proteomes" id="UP000092573"/>
    </source>
</evidence>
<feature type="transmembrane region" description="Helical" evidence="1">
    <location>
        <begin position="220"/>
        <end position="239"/>
    </location>
</feature>
<name>A0A1B1MYS8_9BACL</name>
<dbReference type="InterPro" id="IPR025576">
    <property type="entry name" value="YwiC"/>
</dbReference>